<dbReference type="EC" id="3.5.1.32" evidence="3"/>
<dbReference type="eggNOG" id="COG1473">
    <property type="taxonomic scope" value="Bacteria"/>
</dbReference>
<dbReference type="Proteomes" id="UP000009081">
    <property type="component" value="Chromosome"/>
</dbReference>
<dbReference type="KEGG" id="mea:Mex_1p2885"/>
<evidence type="ECO:0000313" key="4">
    <source>
        <dbReference type="Proteomes" id="UP000009081"/>
    </source>
</evidence>
<dbReference type="InterPro" id="IPR002933">
    <property type="entry name" value="Peptidase_M20"/>
</dbReference>
<dbReference type="NCBIfam" id="TIGR01891">
    <property type="entry name" value="amidohydrolases"/>
    <property type="match status" value="1"/>
</dbReference>
<keyword evidence="1 3" id="KW-0378">Hydrolase</keyword>
<dbReference type="SUPFAM" id="SSF55031">
    <property type="entry name" value="Bacterial exopeptidase dimerisation domain"/>
    <property type="match status" value="1"/>
</dbReference>
<name>C5AUM8_METEA</name>
<dbReference type="CDD" id="cd05666">
    <property type="entry name" value="M20_Acy1-like"/>
    <property type="match status" value="1"/>
</dbReference>
<dbReference type="PANTHER" id="PTHR11014">
    <property type="entry name" value="PEPTIDASE M20 FAMILY MEMBER"/>
    <property type="match status" value="1"/>
</dbReference>
<dbReference type="Gene3D" id="3.40.630.10">
    <property type="entry name" value="Zn peptidases"/>
    <property type="match status" value="1"/>
</dbReference>
<keyword evidence="4" id="KW-1185">Reference proteome</keyword>
<protein>
    <submittedName>
        <fullName evidence="3">Peptidase M20D, amidohydrolase (degradation of proteins, peptides and glycopeptides)</fullName>
        <ecNumber evidence="3">3.5.1.32</ecNumber>
    </submittedName>
</protein>
<organism evidence="3 4">
    <name type="scientific">Methylorubrum extorquens (strain ATCC 14718 / DSM 1338 / JCM 2805 / NCIMB 9133 / AM1)</name>
    <name type="common">Methylobacterium extorquens</name>
    <dbReference type="NCBI Taxonomy" id="272630"/>
    <lineage>
        <taxon>Bacteria</taxon>
        <taxon>Pseudomonadati</taxon>
        <taxon>Pseudomonadota</taxon>
        <taxon>Alphaproteobacteria</taxon>
        <taxon>Hyphomicrobiales</taxon>
        <taxon>Methylobacteriaceae</taxon>
        <taxon>Methylorubrum</taxon>
    </lineage>
</organism>
<dbReference type="GO" id="GO:0050118">
    <property type="term" value="F:N-acetyldiaminopimelate deacetylase activity"/>
    <property type="evidence" value="ECO:0007669"/>
    <property type="project" value="UniProtKB-ARBA"/>
</dbReference>
<dbReference type="InterPro" id="IPR011650">
    <property type="entry name" value="Peptidase_M20_dimer"/>
</dbReference>
<dbReference type="AlphaFoldDB" id="C5AUM8"/>
<dbReference type="Gene3D" id="3.30.70.360">
    <property type="match status" value="1"/>
</dbReference>
<feature type="domain" description="Peptidase M20 dimerisation" evidence="2">
    <location>
        <begin position="189"/>
        <end position="283"/>
    </location>
</feature>
<dbReference type="GO" id="GO:0047980">
    <property type="term" value="F:hippurate hydrolase activity"/>
    <property type="evidence" value="ECO:0007669"/>
    <property type="project" value="UniProtKB-EC"/>
</dbReference>
<gene>
    <name evidence="3" type="ordered locus">MexAM1_META1p2885</name>
</gene>
<dbReference type="Pfam" id="PF01546">
    <property type="entry name" value="Peptidase_M20"/>
    <property type="match status" value="1"/>
</dbReference>
<dbReference type="HOGENOM" id="CLU_023257_1_1_5"/>
<sequence length="567" mass="60192">MPVIDRIADLSEEITAWRHDLHAHPELQYDVHRTAGFVADKLRAFGCDEVVTGIGRTGVVGVIRGRAHGSNRAIGLRADMDALPIQEIRDLPYRSIAPGKMHACGHDGHTAMLLGAAKYLAETRDFDGRAVLIFQPAEEGGGGGEAMVQDGMMERFGVESVYGLHNVPGQPLGTFAIRPGPIMASTDRFTIWIEGRGGHAALPQAAVDTVLVGSHIVVALQSIVARNIDPLDSAVVSVCAVEAGEAFNVLPQMAELRGTMRALTPAVRDLMRERLAAIAENVAIAFGARANVDFASGYPATENHPAETDFMADVAALVVGEDRVERDVAPMMAAEDFSYMLAHRPGAYIFIGNGPSAGLHHPEYDFNDAAIPYGASLWARIIETGLPAQDQPAHERQVLGSSIQRGCDGADASSGMDPLQERPDRDLQRGAAIPDSLGTGAHFVGTLLVGSGRGADLRDAQRHRAGIRCGPCNGTGDLVAGLPLLLGRRRNLGGDEAELGDRLPDLADGTARAARRLLDRRDRCASAVAGRPLTLPQLVEVAANSSALLGRGRASRLSIRPTGRSKP</sequence>
<evidence type="ECO:0000256" key="1">
    <source>
        <dbReference type="ARBA" id="ARBA00022801"/>
    </source>
</evidence>
<dbReference type="FunFam" id="3.30.70.360:FF:000001">
    <property type="entry name" value="N-acetyldiaminopimelate deacetylase"/>
    <property type="match status" value="1"/>
</dbReference>
<dbReference type="GO" id="GO:0019877">
    <property type="term" value="P:diaminopimelate biosynthetic process"/>
    <property type="evidence" value="ECO:0007669"/>
    <property type="project" value="UniProtKB-ARBA"/>
</dbReference>
<dbReference type="PANTHER" id="PTHR11014:SF63">
    <property type="entry name" value="METALLOPEPTIDASE, PUTATIVE (AFU_ORTHOLOGUE AFUA_6G09600)-RELATED"/>
    <property type="match status" value="1"/>
</dbReference>
<accession>C5AUM8</accession>
<dbReference type="EMBL" id="CP001510">
    <property type="protein sequence ID" value="ACS40638.1"/>
    <property type="molecule type" value="Genomic_DNA"/>
</dbReference>
<reference evidence="3 4" key="1">
    <citation type="journal article" date="2009" name="PLoS ONE">
        <title>Methylobacterium genome sequences: a reference blueprint to investigate microbial metabolism of C1 compounds from natural and industrial sources.</title>
        <authorList>
            <person name="Vuilleumier S."/>
            <person name="Chistoserdova L."/>
            <person name="Lee M.-C."/>
            <person name="Bringel F."/>
            <person name="Lajus A."/>
            <person name="Zhou Y."/>
            <person name="Gourion B."/>
            <person name="Barbe V."/>
            <person name="Chang J."/>
            <person name="Cruveiller S."/>
            <person name="Dossat C."/>
            <person name="Gillett W."/>
            <person name="Gruffaz C."/>
            <person name="Haugen E."/>
            <person name="Hourcade E."/>
            <person name="Levy R."/>
            <person name="Mangenot S."/>
            <person name="Muller E."/>
            <person name="Nadalig T."/>
            <person name="Pagni M."/>
            <person name="Penny C."/>
            <person name="Peyraud R."/>
            <person name="Robinson D.G."/>
            <person name="Roche D."/>
            <person name="Rouy Z."/>
            <person name="Saenampechek C."/>
            <person name="Salvignol G."/>
            <person name="Vallenet D."/>
            <person name="Wu Z."/>
            <person name="Marx C.J."/>
            <person name="Vorholt J.A."/>
            <person name="Olson M.V."/>
            <person name="Kaul R."/>
            <person name="Weissenbach J."/>
            <person name="Medigue C."/>
            <person name="Lidstrom M.E."/>
        </authorList>
    </citation>
    <scope>NUCLEOTIDE SEQUENCE [LARGE SCALE GENOMIC DNA]</scope>
    <source>
        <strain evidence="4">ATCC 14718 / DSM 1338 / JCM 2805 / NCIMB 9133 / AM1</strain>
    </source>
</reference>
<evidence type="ECO:0000259" key="2">
    <source>
        <dbReference type="Pfam" id="PF07687"/>
    </source>
</evidence>
<dbReference type="Pfam" id="PF07687">
    <property type="entry name" value="M20_dimer"/>
    <property type="match status" value="1"/>
</dbReference>
<dbReference type="SUPFAM" id="SSF53187">
    <property type="entry name" value="Zn-dependent exopeptidases"/>
    <property type="match status" value="1"/>
</dbReference>
<dbReference type="STRING" id="272630.MexAM1_META1p2885"/>
<dbReference type="InterPro" id="IPR017439">
    <property type="entry name" value="Amidohydrolase"/>
</dbReference>
<dbReference type="InterPro" id="IPR036264">
    <property type="entry name" value="Bact_exopeptidase_dim_dom"/>
</dbReference>
<evidence type="ECO:0000313" key="3">
    <source>
        <dbReference type="EMBL" id="ACS40638.1"/>
    </source>
</evidence>
<proteinExistence type="predicted"/>